<feature type="transmembrane region" description="Helical" evidence="1">
    <location>
        <begin position="123"/>
        <end position="143"/>
    </location>
</feature>
<keyword evidence="1 2" id="KW-0812">Transmembrane</keyword>
<protein>
    <submittedName>
        <fullName evidence="2">Transmembrane protein</fullName>
    </submittedName>
</protein>
<dbReference type="EMBL" id="LELG01000041">
    <property type="protein sequence ID" value="KMQ80786.1"/>
    <property type="molecule type" value="Genomic_DNA"/>
</dbReference>
<evidence type="ECO:0000313" key="3">
    <source>
        <dbReference type="Proteomes" id="UP000242951"/>
    </source>
</evidence>
<feature type="transmembrane region" description="Helical" evidence="1">
    <location>
        <begin position="12"/>
        <end position="39"/>
    </location>
</feature>
<keyword evidence="1" id="KW-0472">Membrane</keyword>
<feature type="transmembrane region" description="Helical" evidence="1">
    <location>
        <begin position="94"/>
        <end position="117"/>
    </location>
</feature>
<feature type="transmembrane region" description="Helical" evidence="1">
    <location>
        <begin position="59"/>
        <end position="82"/>
    </location>
</feature>
<keyword evidence="3" id="KW-1185">Reference proteome</keyword>
<keyword evidence="1" id="KW-1133">Transmembrane helix</keyword>
<evidence type="ECO:0000313" key="2">
    <source>
        <dbReference type="EMBL" id="KMQ80786.1"/>
    </source>
</evidence>
<dbReference type="Pfam" id="PF06912">
    <property type="entry name" value="DUF1275"/>
    <property type="match status" value="1"/>
</dbReference>
<name>A0ABR5HN24_9BURK</name>
<dbReference type="PANTHER" id="PTHR37314">
    <property type="entry name" value="SLR0142 PROTEIN"/>
    <property type="match status" value="1"/>
</dbReference>
<feature type="transmembrane region" description="Helical" evidence="1">
    <location>
        <begin position="214"/>
        <end position="232"/>
    </location>
</feature>
<accession>A0ABR5HN24</accession>
<sequence>MLLSRGTSRNHVLDLQLACILAGVAGALNTAAFHAVGFFSANMTGNASALSERAASGEWHSALFFLGIVLIFIIGASVSTAFIHAGQRHGVKDIYAITIFAEAVLMTLLGLCEWFVLSLHRPSVLILGLSFLMGVQNSVVTLISDGRVRTTHISGISTDIGIELGVLFDLLRGKPVTGDAHGYRTKFKLHLLTVLSFVAGGMAGVLIYGKIGTALLFVTAALLLILATGAIFRARTRPERLPTNR</sequence>
<gene>
    <name evidence="2" type="ORF">BPMI_02621</name>
</gene>
<dbReference type="Proteomes" id="UP000242951">
    <property type="component" value="Unassembled WGS sequence"/>
</dbReference>
<evidence type="ECO:0000256" key="1">
    <source>
        <dbReference type="SAM" id="Phobius"/>
    </source>
</evidence>
<comment type="caution">
    <text evidence="2">The sequence shown here is derived from an EMBL/GenBank/DDBJ whole genome shotgun (WGS) entry which is preliminary data.</text>
</comment>
<proteinExistence type="predicted"/>
<reference evidence="2 3" key="1">
    <citation type="submission" date="2015-06" db="EMBL/GenBank/DDBJ databases">
        <title>Comparative genomics of Burkholderia leaf nodule symbionts.</title>
        <authorList>
            <person name="Carlier A."/>
            <person name="Eberl L."/>
            <person name="Pinto-Carbo M."/>
        </authorList>
    </citation>
    <scope>NUCLEOTIDE SEQUENCE [LARGE SCALE GENOMIC DNA]</scope>
    <source>
        <strain evidence="2 3">UZHbot3</strain>
    </source>
</reference>
<feature type="transmembrane region" description="Helical" evidence="1">
    <location>
        <begin position="189"/>
        <end position="208"/>
    </location>
</feature>
<organism evidence="2 3">
    <name type="scientific">Candidatus Burkholderia pumila</name>
    <dbReference type="NCBI Taxonomy" id="1090375"/>
    <lineage>
        <taxon>Bacteria</taxon>
        <taxon>Pseudomonadati</taxon>
        <taxon>Pseudomonadota</taxon>
        <taxon>Betaproteobacteria</taxon>
        <taxon>Burkholderiales</taxon>
        <taxon>Burkholderiaceae</taxon>
        <taxon>Burkholderia</taxon>
    </lineage>
</organism>
<dbReference type="PANTHER" id="PTHR37314:SF4">
    <property type="entry name" value="UPF0700 TRANSMEMBRANE PROTEIN YOAK"/>
    <property type="match status" value="1"/>
</dbReference>
<dbReference type="InterPro" id="IPR010699">
    <property type="entry name" value="DUF1275"/>
</dbReference>